<proteinExistence type="predicted"/>
<gene>
    <name evidence="1" type="ORF">SAMN06264855_11550</name>
</gene>
<dbReference type="Proteomes" id="UP000198397">
    <property type="component" value="Unassembled WGS sequence"/>
</dbReference>
<dbReference type="RefSeq" id="WP_179213659.1">
    <property type="nucleotide sequence ID" value="NZ_FZNQ01000015.1"/>
</dbReference>
<protein>
    <recommendedName>
        <fullName evidence="3">Small CPxCG-related zinc finger protein</fullName>
    </recommendedName>
</protein>
<organism evidence="1 2">
    <name type="scientific">Halorubrum vacuolatum</name>
    <name type="common">Natronobacterium vacuolatum</name>
    <dbReference type="NCBI Taxonomy" id="63740"/>
    <lineage>
        <taxon>Archaea</taxon>
        <taxon>Methanobacteriati</taxon>
        <taxon>Methanobacteriota</taxon>
        <taxon>Stenosarchaea group</taxon>
        <taxon>Halobacteria</taxon>
        <taxon>Halobacteriales</taxon>
        <taxon>Haloferacaceae</taxon>
        <taxon>Halorubrum</taxon>
    </lineage>
</organism>
<keyword evidence="2" id="KW-1185">Reference proteome</keyword>
<dbReference type="AlphaFoldDB" id="A0A238XBM9"/>
<accession>A0A238XBM9</accession>
<evidence type="ECO:0000313" key="2">
    <source>
        <dbReference type="Proteomes" id="UP000198397"/>
    </source>
</evidence>
<evidence type="ECO:0000313" key="1">
    <source>
        <dbReference type="EMBL" id="SNR55943.1"/>
    </source>
</evidence>
<dbReference type="EMBL" id="FZNQ01000015">
    <property type="protein sequence ID" value="SNR55943.1"/>
    <property type="molecule type" value="Genomic_DNA"/>
</dbReference>
<evidence type="ECO:0008006" key="3">
    <source>
        <dbReference type="Google" id="ProtNLM"/>
    </source>
</evidence>
<reference evidence="1 2" key="1">
    <citation type="submission" date="2017-06" db="EMBL/GenBank/DDBJ databases">
        <authorList>
            <person name="Kim H.J."/>
            <person name="Triplett B.A."/>
        </authorList>
    </citation>
    <scope>NUCLEOTIDE SEQUENCE [LARGE SCALE GENOMIC DNA]</scope>
    <source>
        <strain evidence="1 2">DSM 8800</strain>
    </source>
</reference>
<sequence length="46" mass="4832">MTYDTPGETDTKRRWCSDCELSVAPVEDDAAADARPICPACGSGVA</sequence>
<name>A0A238XBM9_HALVU</name>